<dbReference type="AlphaFoldDB" id="A0A0M1VVG7"/>
<evidence type="ECO:0000313" key="1">
    <source>
        <dbReference type="EMBL" id="EEO40591.1"/>
    </source>
</evidence>
<organism evidence="1 2">
    <name type="scientific">Fusobacterium vincentii 4_1_13</name>
    <dbReference type="NCBI Taxonomy" id="469606"/>
    <lineage>
        <taxon>Bacteria</taxon>
        <taxon>Fusobacteriati</taxon>
        <taxon>Fusobacteriota</taxon>
        <taxon>Fusobacteriia</taxon>
        <taxon>Fusobacteriales</taxon>
        <taxon>Fusobacteriaceae</taxon>
        <taxon>Fusobacterium</taxon>
    </lineage>
</organism>
<sequence>MKKYFMLLMFCIFLIGCGKDYKTYSLEEKKEMFKEAVIEESQGNRKKMEQLDELVKKLEVAARNGDKEAEVELKEWYGIALIMEGMY</sequence>
<name>A0A0M1VVG7_FUSVC</name>
<evidence type="ECO:0008006" key="3">
    <source>
        <dbReference type="Google" id="ProtNLM"/>
    </source>
</evidence>
<gene>
    <name evidence="1" type="ORF">FSCG_01304</name>
</gene>
<accession>A0A0M1VVG7</accession>
<dbReference type="Proteomes" id="UP000004925">
    <property type="component" value="Unassembled WGS sequence"/>
</dbReference>
<reference evidence="1 2" key="1">
    <citation type="submission" date="2011-10" db="EMBL/GenBank/DDBJ databases">
        <title>The Genome Sequence of Fusobacterium sp. 4_1_13.</title>
        <authorList>
            <consortium name="The Broad Institute Genome Sequencing Platform"/>
            <person name="Earl A."/>
            <person name="Ward D."/>
            <person name="Feldgarden M."/>
            <person name="Gevers D."/>
            <person name="Strauss J."/>
            <person name="Ambrose C."/>
            <person name="Allen-Vercoe E."/>
            <person name="Young S.K."/>
            <person name="Zeng Q."/>
            <person name="Gargeya S."/>
            <person name="Fitzgerald M."/>
            <person name="Haas B."/>
            <person name="Abouelleil A."/>
            <person name="Alvarado L."/>
            <person name="Arachchi H.M."/>
            <person name="Berlin A."/>
            <person name="Brown A."/>
            <person name="Chapman S.B."/>
            <person name="Chen Z."/>
            <person name="Dunbar C."/>
            <person name="Freedman E."/>
            <person name="Gearin G."/>
            <person name="Goldberg J."/>
            <person name="Griggs A."/>
            <person name="Gujja S."/>
            <person name="Heiman D."/>
            <person name="Howarth C."/>
            <person name="Larson L."/>
            <person name="Lui A."/>
            <person name="MacDonald P.J."/>
            <person name="Montmayeur A."/>
            <person name="Murphy C."/>
            <person name="Neiman D."/>
            <person name="Pearson M."/>
            <person name="Priest M."/>
            <person name="Roberts A."/>
            <person name="Saif S."/>
            <person name="Shea T."/>
            <person name="Shenoy N."/>
            <person name="Sisk P."/>
            <person name="Stolte C."/>
            <person name="Sykes S."/>
            <person name="Wortman J."/>
            <person name="Nusbaum C."/>
            <person name="Birren B."/>
        </authorList>
    </citation>
    <scope>NUCLEOTIDE SEQUENCE [LARGE SCALE GENOMIC DNA]</scope>
    <source>
        <strain evidence="1 2">4_1_13</strain>
    </source>
</reference>
<dbReference type="eggNOG" id="ENOG502ZSHH">
    <property type="taxonomic scope" value="Bacteria"/>
</dbReference>
<proteinExistence type="predicted"/>
<dbReference type="PROSITE" id="PS51257">
    <property type="entry name" value="PROKAR_LIPOPROTEIN"/>
    <property type="match status" value="1"/>
</dbReference>
<comment type="caution">
    <text evidence="1">The sequence shown here is derived from an EMBL/GenBank/DDBJ whole genome shotgun (WGS) entry which is preliminary data.</text>
</comment>
<dbReference type="EMBL" id="ACDE02000019">
    <property type="protein sequence ID" value="EEO40591.1"/>
    <property type="molecule type" value="Genomic_DNA"/>
</dbReference>
<evidence type="ECO:0000313" key="2">
    <source>
        <dbReference type="Proteomes" id="UP000004925"/>
    </source>
</evidence>
<dbReference type="HOGENOM" id="CLU_179922_0_0_0"/>
<protein>
    <recommendedName>
        <fullName evidence="3">Lipoprotein</fullName>
    </recommendedName>
</protein>
<dbReference type="RefSeq" id="WP_008803191.1">
    <property type="nucleotide sequence ID" value="NZ_KQ235737.1"/>
</dbReference>